<evidence type="ECO:0000313" key="3">
    <source>
        <dbReference type="Proteomes" id="UP000755551"/>
    </source>
</evidence>
<dbReference type="EMBL" id="JAHQZT010000003">
    <property type="protein sequence ID" value="MBV0932284.1"/>
    <property type="molecule type" value="Genomic_DNA"/>
</dbReference>
<organism evidence="2 3">
    <name type="scientific">Marinobacterium weihaiense</name>
    <dbReference type="NCBI Taxonomy" id="2851016"/>
    <lineage>
        <taxon>Bacteria</taxon>
        <taxon>Pseudomonadati</taxon>
        <taxon>Pseudomonadota</taxon>
        <taxon>Gammaproteobacteria</taxon>
        <taxon>Oceanospirillales</taxon>
        <taxon>Oceanospirillaceae</taxon>
        <taxon>Marinobacterium</taxon>
    </lineage>
</organism>
<dbReference type="Proteomes" id="UP000755551">
    <property type="component" value="Unassembled WGS sequence"/>
</dbReference>
<name>A0ABS6M8R3_9GAMM</name>
<protein>
    <submittedName>
        <fullName evidence="2">Uncharacterized protein</fullName>
    </submittedName>
</protein>
<sequence length="182" mass="20813">MMQLTRVTTRFVEQEDRFLVSADSRAGVVNLWLTQRLLKRLLPHLLTWVGQQEGEPTSVSRAESRPEGTVSPAAPAESTQTRQANRQLVAQHRKPVADVGPDQAVLTTLVHSLKFQPRGDVLQLIFELPDDVAVLQLKEEQARIWLGVLHKHWQQAQWPDIWPDWIKQAHRIRPKSPVSLVH</sequence>
<evidence type="ECO:0000256" key="1">
    <source>
        <dbReference type="SAM" id="MobiDB-lite"/>
    </source>
</evidence>
<feature type="region of interest" description="Disordered" evidence="1">
    <location>
        <begin position="53"/>
        <end position="83"/>
    </location>
</feature>
<keyword evidence="3" id="KW-1185">Reference proteome</keyword>
<gene>
    <name evidence="2" type="ORF">KTN04_02895</name>
</gene>
<proteinExistence type="predicted"/>
<evidence type="ECO:0000313" key="2">
    <source>
        <dbReference type="EMBL" id="MBV0932284.1"/>
    </source>
</evidence>
<comment type="caution">
    <text evidence="2">The sequence shown here is derived from an EMBL/GenBank/DDBJ whole genome shotgun (WGS) entry which is preliminary data.</text>
</comment>
<accession>A0ABS6M8R3</accession>
<dbReference type="RefSeq" id="WP_217333713.1">
    <property type="nucleotide sequence ID" value="NZ_JAHQZT010000003.1"/>
</dbReference>
<reference evidence="2 3" key="1">
    <citation type="submission" date="2021-06" db="EMBL/GenBank/DDBJ databases">
        <title>Bacterium isolated from marine sediment.</title>
        <authorList>
            <person name="Zhu K.-L."/>
            <person name="Du Z.-J."/>
            <person name="Liang Q.-Y."/>
        </authorList>
    </citation>
    <scope>NUCLEOTIDE SEQUENCE [LARGE SCALE GENOMIC DNA]</scope>
    <source>
        <strain evidence="2 3">A346</strain>
    </source>
</reference>